<dbReference type="Proteomes" id="UP000316429">
    <property type="component" value="Unassembled WGS sequence"/>
</dbReference>
<organism evidence="3 4">
    <name type="scientific">Rhizobium glycinendophyticum</name>
    <dbReference type="NCBI Taxonomy" id="2589807"/>
    <lineage>
        <taxon>Bacteria</taxon>
        <taxon>Pseudomonadati</taxon>
        <taxon>Pseudomonadota</taxon>
        <taxon>Alphaproteobacteria</taxon>
        <taxon>Hyphomicrobiales</taxon>
        <taxon>Rhizobiaceae</taxon>
        <taxon>Rhizobium/Agrobacterium group</taxon>
        <taxon>Rhizobium</taxon>
    </lineage>
</organism>
<reference evidence="3 4" key="1">
    <citation type="submission" date="2019-06" db="EMBL/GenBank/DDBJ databases">
        <title>Rhizobium sp. CL12 isolated from roots of soybean.</title>
        <authorList>
            <person name="Wang C."/>
        </authorList>
    </citation>
    <scope>NUCLEOTIDE SEQUENCE [LARGE SCALE GENOMIC DNA]</scope>
    <source>
        <strain evidence="3 4">CL12</strain>
    </source>
</reference>
<sequence>MVSEPSSSDPNPAQVRGDIQAGLTGEKQPGFDPAMAPLETDAEAGGFPLSPDQITTAVEGQRAGKRQEISGDDGSAMRPLFSGNQRRSGKGLWLIALLVLLLVIGGAGLLAAAYAG</sequence>
<keyword evidence="2" id="KW-1133">Transmembrane helix</keyword>
<dbReference type="RefSeq" id="WP_140825869.1">
    <property type="nucleotide sequence ID" value="NZ_VFYP01000001.1"/>
</dbReference>
<feature type="region of interest" description="Disordered" evidence="1">
    <location>
        <begin position="1"/>
        <end position="86"/>
    </location>
</feature>
<evidence type="ECO:0000256" key="2">
    <source>
        <dbReference type="SAM" id="Phobius"/>
    </source>
</evidence>
<name>A0A504U4U7_9HYPH</name>
<dbReference type="EMBL" id="VFYP01000001">
    <property type="protein sequence ID" value="TPP09479.1"/>
    <property type="molecule type" value="Genomic_DNA"/>
</dbReference>
<keyword evidence="4" id="KW-1185">Reference proteome</keyword>
<feature type="compositionally biased region" description="Polar residues" evidence="1">
    <location>
        <begin position="1"/>
        <end position="11"/>
    </location>
</feature>
<keyword evidence="2" id="KW-0472">Membrane</keyword>
<evidence type="ECO:0000256" key="1">
    <source>
        <dbReference type="SAM" id="MobiDB-lite"/>
    </source>
</evidence>
<accession>A0A504U4U7</accession>
<dbReference type="OrthoDB" id="8283114at2"/>
<comment type="caution">
    <text evidence="3">The sequence shown here is derived from an EMBL/GenBank/DDBJ whole genome shotgun (WGS) entry which is preliminary data.</text>
</comment>
<feature type="transmembrane region" description="Helical" evidence="2">
    <location>
        <begin position="92"/>
        <end position="115"/>
    </location>
</feature>
<protein>
    <submittedName>
        <fullName evidence="3">Uncharacterized protein</fullName>
    </submittedName>
</protein>
<evidence type="ECO:0000313" key="3">
    <source>
        <dbReference type="EMBL" id="TPP09479.1"/>
    </source>
</evidence>
<evidence type="ECO:0000313" key="4">
    <source>
        <dbReference type="Proteomes" id="UP000316429"/>
    </source>
</evidence>
<gene>
    <name evidence="3" type="ORF">FJQ55_00970</name>
</gene>
<keyword evidence="2" id="KW-0812">Transmembrane</keyword>
<proteinExistence type="predicted"/>
<dbReference type="AlphaFoldDB" id="A0A504U4U7"/>